<feature type="transmembrane region" description="Helical" evidence="8">
    <location>
        <begin position="145"/>
        <end position="169"/>
    </location>
</feature>
<evidence type="ECO:0000256" key="4">
    <source>
        <dbReference type="ARBA" id="ARBA00022475"/>
    </source>
</evidence>
<protein>
    <recommendedName>
        <fullName evidence="8">CASP-like protein</fullName>
    </recommendedName>
</protein>
<dbReference type="EMBL" id="JAPFFJ010000001">
    <property type="protein sequence ID" value="KAJ6435507.1"/>
    <property type="molecule type" value="Genomic_DNA"/>
</dbReference>
<accession>A0AAD6PMB0</accession>
<organism evidence="10 11">
    <name type="scientific">Salix udensis</name>
    <dbReference type="NCBI Taxonomy" id="889485"/>
    <lineage>
        <taxon>Eukaryota</taxon>
        <taxon>Viridiplantae</taxon>
        <taxon>Streptophyta</taxon>
        <taxon>Embryophyta</taxon>
        <taxon>Tracheophyta</taxon>
        <taxon>Spermatophyta</taxon>
        <taxon>Magnoliopsida</taxon>
        <taxon>eudicotyledons</taxon>
        <taxon>Gunneridae</taxon>
        <taxon>Pentapetalae</taxon>
        <taxon>rosids</taxon>
        <taxon>fabids</taxon>
        <taxon>Malpighiales</taxon>
        <taxon>Salicaceae</taxon>
        <taxon>Saliceae</taxon>
        <taxon>Salix</taxon>
    </lineage>
</organism>
<evidence type="ECO:0000256" key="5">
    <source>
        <dbReference type="ARBA" id="ARBA00022692"/>
    </source>
</evidence>
<dbReference type="InterPro" id="IPR006459">
    <property type="entry name" value="CASP/CASPL"/>
</dbReference>
<evidence type="ECO:0000256" key="8">
    <source>
        <dbReference type="RuleBase" id="RU361233"/>
    </source>
</evidence>
<dbReference type="GO" id="GO:0005886">
    <property type="term" value="C:plasma membrane"/>
    <property type="evidence" value="ECO:0007669"/>
    <property type="project" value="UniProtKB-SubCell"/>
</dbReference>
<dbReference type="PANTHER" id="PTHR33573:SF30">
    <property type="entry name" value="CASP-LIKE PROTEIN 2C1-RELATED"/>
    <property type="match status" value="1"/>
</dbReference>
<evidence type="ECO:0000259" key="9">
    <source>
        <dbReference type="Pfam" id="PF04535"/>
    </source>
</evidence>
<dbReference type="Pfam" id="PF04535">
    <property type="entry name" value="CASP_dom"/>
    <property type="match status" value="1"/>
</dbReference>
<evidence type="ECO:0000313" key="11">
    <source>
        <dbReference type="Proteomes" id="UP001162972"/>
    </source>
</evidence>
<gene>
    <name evidence="10" type="ORF">OIU84_000658</name>
</gene>
<keyword evidence="6 8" id="KW-1133">Transmembrane helix</keyword>
<sequence>MALEIAKVEAILRGSAILLLVSTACLVGLDSQTKFVIFYEKEVTYRDLPTLQVLVYVDAGAAAYNLLQLISRWFLSAWISKGNLKGSYRFLSWGCCLLDQLAAYITFAVQSAALEHSVLAITGAEVFQWMKWCNRFTRFCFQIGGALACGYTASVLMAMISFISAFNLFRLYSPKIFLRLKGYIESFQISDCKL</sequence>
<feature type="domain" description="Casparian strip membrane protein" evidence="9">
    <location>
        <begin position="5"/>
        <end position="156"/>
    </location>
</feature>
<dbReference type="PANTHER" id="PTHR33573">
    <property type="entry name" value="CASP-LIKE PROTEIN 4A4"/>
    <property type="match status" value="1"/>
</dbReference>
<comment type="caution">
    <text evidence="10">The sequence shown here is derived from an EMBL/GenBank/DDBJ whole genome shotgun (WGS) entry which is preliminary data.</text>
</comment>
<feature type="transmembrane region" description="Helical" evidence="8">
    <location>
        <begin position="12"/>
        <end position="29"/>
    </location>
</feature>
<dbReference type="AlphaFoldDB" id="A0AAD6PMB0"/>
<evidence type="ECO:0000256" key="1">
    <source>
        <dbReference type="ARBA" id="ARBA00004651"/>
    </source>
</evidence>
<keyword evidence="11" id="KW-1185">Reference proteome</keyword>
<evidence type="ECO:0000256" key="3">
    <source>
        <dbReference type="ARBA" id="ARBA00011489"/>
    </source>
</evidence>
<dbReference type="NCBIfam" id="TIGR01569">
    <property type="entry name" value="A_tha_TIGR01569"/>
    <property type="match status" value="1"/>
</dbReference>
<dbReference type="PROSITE" id="PS51257">
    <property type="entry name" value="PROKAR_LIPOPROTEIN"/>
    <property type="match status" value="1"/>
</dbReference>
<keyword evidence="5 8" id="KW-0812">Transmembrane</keyword>
<dbReference type="Proteomes" id="UP001162972">
    <property type="component" value="Chromosome 18"/>
</dbReference>
<keyword evidence="4 8" id="KW-1003">Cell membrane</keyword>
<comment type="subunit">
    <text evidence="3 8">Homodimer and heterodimers.</text>
</comment>
<reference evidence="10 11" key="1">
    <citation type="journal article" date="2023" name="Int. J. Mol. Sci.">
        <title>De Novo Assembly and Annotation of 11 Diverse Shrub Willow (Salix) Genomes Reveals Novel Gene Organization in Sex-Linked Regions.</title>
        <authorList>
            <person name="Hyden B."/>
            <person name="Feng K."/>
            <person name="Yates T.B."/>
            <person name="Jawdy S."/>
            <person name="Cereghino C."/>
            <person name="Smart L.B."/>
            <person name="Muchero W."/>
        </authorList>
    </citation>
    <scope>NUCLEOTIDE SEQUENCE [LARGE SCALE GENOMIC DNA]</scope>
    <source>
        <tissue evidence="10">Shoot tip</tissue>
    </source>
</reference>
<comment type="subcellular location">
    <subcellularLocation>
        <location evidence="1 8">Cell membrane</location>
        <topology evidence="1 8">Multi-pass membrane protein</topology>
    </subcellularLocation>
</comment>
<name>A0AAD6PMB0_9ROSI</name>
<keyword evidence="7 8" id="KW-0472">Membrane</keyword>
<evidence type="ECO:0000256" key="2">
    <source>
        <dbReference type="ARBA" id="ARBA00007651"/>
    </source>
</evidence>
<dbReference type="InterPro" id="IPR006702">
    <property type="entry name" value="CASP_dom"/>
</dbReference>
<proteinExistence type="inferred from homology"/>
<evidence type="ECO:0000313" key="10">
    <source>
        <dbReference type="EMBL" id="KAJ6435507.1"/>
    </source>
</evidence>
<comment type="similarity">
    <text evidence="2 8">Belongs to the Casparian strip membrane proteins (CASP) family.</text>
</comment>
<evidence type="ECO:0000256" key="7">
    <source>
        <dbReference type="ARBA" id="ARBA00023136"/>
    </source>
</evidence>
<evidence type="ECO:0000256" key="6">
    <source>
        <dbReference type="ARBA" id="ARBA00022989"/>
    </source>
</evidence>
<comment type="caution">
    <text evidence="8">Lacks conserved residue(s) required for the propagation of feature annotation.</text>
</comment>